<feature type="region of interest" description="Disordered" evidence="1">
    <location>
        <begin position="85"/>
        <end position="139"/>
    </location>
</feature>
<feature type="domain" description="SCP" evidence="2">
    <location>
        <begin position="148"/>
        <end position="256"/>
    </location>
</feature>
<sequence>MTAGLVVGGTAVSAASTGSTPTANVIVKQLQFTDSNDLAQQLGGLDLNELLGQLPSGEGGLDLSGVLGQLPTNGGGLDLNELLGQLPTTGGNGYGGSGTVEETQDEVDTPAVPSTPAQPSQPAVQQPATDNDAADTAQSDSGFEAEVVRLVNAQRAQAGLTALTSNAELAEVAMAKAKDMDANNYFDHTSPTYGSPFDMMRQFGISFNYAGENIASGQQSPQQVMNDWMNSTGHRQNIMSANFTQIGVAYYNGEWVQMFIG</sequence>
<keyword evidence="3" id="KW-0645">Protease</keyword>
<evidence type="ECO:0000313" key="3">
    <source>
        <dbReference type="EMBL" id="MBD2845664.1"/>
    </source>
</evidence>
<comment type="caution">
    <text evidence="3">The sequence shown here is derived from an EMBL/GenBank/DDBJ whole genome shotgun (WGS) entry which is preliminary data.</text>
</comment>
<proteinExistence type="predicted"/>
<keyword evidence="3" id="KW-0378">Hydrolase</keyword>
<organism evidence="3 4">
    <name type="scientific">Paenibacillus sabuli</name>
    <dbReference type="NCBI Taxonomy" id="2772509"/>
    <lineage>
        <taxon>Bacteria</taxon>
        <taxon>Bacillati</taxon>
        <taxon>Bacillota</taxon>
        <taxon>Bacilli</taxon>
        <taxon>Bacillales</taxon>
        <taxon>Paenibacillaceae</taxon>
        <taxon>Paenibacillus</taxon>
    </lineage>
</organism>
<dbReference type="Proteomes" id="UP000621560">
    <property type="component" value="Unassembled WGS sequence"/>
</dbReference>
<dbReference type="InterPro" id="IPR014258">
    <property type="entry name" value="CAP_domain_YkwD-like"/>
</dbReference>
<protein>
    <submittedName>
        <fullName evidence="3">Serine protease</fullName>
    </submittedName>
</protein>
<dbReference type="CDD" id="cd05379">
    <property type="entry name" value="CAP_bacterial"/>
    <property type="match status" value="1"/>
</dbReference>
<evidence type="ECO:0000313" key="4">
    <source>
        <dbReference type="Proteomes" id="UP000621560"/>
    </source>
</evidence>
<name>A0A927BUD0_9BACL</name>
<dbReference type="EMBL" id="JACXIZ010000017">
    <property type="protein sequence ID" value="MBD2845664.1"/>
    <property type="molecule type" value="Genomic_DNA"/>
</dbReference>
<evidence type="ECO:0000256" key="1">
    <source>
        <dbReference type="SAM" id="MobiDB-lite"/>
    </source>
</evidence>
<dbReference type="PANTHER" id="PTHR31157">
    <property type="entry name" value="SCP DOMAIN-CONTAINING PROTEIN"/>
    <property type="match status" value="1"/>
</dbReference>
<dbReference type="GO" id="GO:0008233">
    <property type="term" value="F:peptidase activity"/>
    <property type="evidence" value="ECO:0007669"/>
    <property type="project" value="UniProtKB-KW"/>
</dbReference>
<dbReference type="AlphaFoldDB" id="A0A927BUD0"/>
<evidence type="ECO:0000259" key="2">
    <source>
        <dbReference type="Pfam" id="PF00188"/>
    </source>
</evidence>
<gene>
    <name evidence="3" type="ORF">IDH44_10730</name>
</gene>
<dbReference type="Pfam" id="PF00188">
    <property type="entry name" value="CAP"/>
    <property type="match status" value="1"/>
</dbReference>
<dbReference type="Gene3D" id="3.40.33.10">
    <property type="entry name" value="CAP"/>
    <property type="match status" value="1"/>
</dbReference>
<dbReference type="InterPro" id="IPR035940">
    <property type="entry name" value="CAP_sf"/>
</dbReference>
<keyword evidence="4" id="KW-1185">Reference proteome</keyword>
<dbReference type="SUPFAM" id="SSF55797">
    <property type="entry name" value="PR-1-like"/>
    <property type="match status" value="1"/>
</dbReference>
<dbReference type="PANTHER" id="PTHR31157:SF1">
    <property type="entry name" value="SCP DOMAIN-CONTAINING PROTEIN"/>
    <property type="match status" value="1"/>
</dbReference>
<dbReference type="InterPro" id="IPR014044">
    <property type="entry name" value="CAP_dom"/>
</dbReference>
<dbReference type="NCBIfam" id="TIGR02909">
    <property type="entry name" value="spore_YkwD"/>
    <property type="match status" value="1"/>
</dbReference>
<feature type="compositionally biased region" description="Low complexity" evidence="1">
    <location>
        <begin position="109"/>
        <end position="128"/>
    </location>
</feature>
<accession>A0A927BUD0</accession>
<dbReference type="GO" id="GO:0006508">
    <property type="term" value="P:proteolysis"/>
    <property type="evidence" value="ECO:0007669"/>
    <property type="project" value="UniProtKB-KW"/>
</dbReference>
<reference evidence="3" key="1">
    <citation type="submission" date="2020-09" db="EMBL/GenBank/DDBJ databases">
        <title>A novel bacterium of genus Paenibacillus, isolated from South China Sea.</title>
        <authorList>
            <person name="Huang H."/>
            <person name="Mo K."/>
            <person name="Hu Y."/>
        </authorList>
    </citation>
    <scope>NUCLEOTIDE SEQUENCE</scope>
    <source>
        <strain evidence="3">IB182496</strain>
    </source>
</reference>